<proteinExistence type="predicted"/>
<comment type="caution">
    <text evidence="2">The sequence shown here is derived from an EMBL/GenBank/DDBJ whole genome shotgun (WGS) entry which is preliminary data.</text>
</comment>
<dbReference type="AlphaFoldDB" id="A0A9W9WBJ2"/>
<evidence type="ECO:0000256" key="1">
    <source>
        <dbReference type="SAM" id="MobiDB-lite"/>
    </source>
</evidence>
<keyword evidence="3" id="KW-1185">Reference proteome</keyword>
<feature type="region of interest" description="Disordered" evidence="1">
    <location>
        <begin position="34"/>
        <end position="56"/>
    </location>
</feature>
<organism evidence="2 3">
    <name type="scientific">Penicillium cosmopolitanum</name>
    <dbReference type="NCBI Taxonomy" id="1131564"/>
    <lineage>
        <taxon>Eukaryota</taxon>
        <taxon>Fungi</taxon>
        <taxon>Dikarya</taxon>
        <taxon>Ascomycota</taxon>
        <taxon>Pezizomycotina</taxon>
        <taxon>Eurotiomycetes</taxon>
        <taxon>Eurotiomycetidae</taxon>
        <taxon>Eurotiales</taxon>
        <taxon>Aspergillaceae</taxon>
        <taxon>Penicillium</taxon>
    </lineage>
</organism>
<dbReference type="RefSeq" id="XP_056494168.1">
    <property type="nucleotide sequence ID" value="XM_056625586.1"/>
</dbReference>
<dbReference type="GeneID" id="81364566"/>
<dbReference type="EMBL" id="JAPZBU010000003">
    <property type="protein sequence ID" value="KAJ5414322.1"/>
    <property type="molecule type" value="Genomic_DNA"/>
</dbReference>
<name>A0A9W9WBJ2_9EURO</name>
<evidence type="ECO:0000313" key="3">
    <source>
        <dbReference type="Proteomes" id="UP001147747"/>
    </source>
</evidence>
<gene>
    <name evidence="2" type="ORF">N7509_000949</name>
</gene>
<reference evidence="2" key="2">
    <citation type="journal article" date="2023" name="IMA Fungus">
        <title>Comparative genomic study of the Penicillium genus elucidates a diverse pangenome and 15 lateral gene transfer events.</title>
        <authorList>
            <person name="Petersen C."/>
            <person name="Sorensen T."/>
            <person name="Nielsen M.R."/>
            <person name="Sondergaard T.E."/>
            <person name="Sorensen J.L."/>
            <person name="Fitzpatrick D.A."/>
            <person name="Frisvad J.C."/>
            <person name="Nielsen K.L."/>
        </authorList>
    </citation>
    <scope>NUCLEOTIDE SEQUENCE</scope>
    <source>
        <strain evidence="2">IBT 29677</strain>
    </source>
</reference>
<evidence type="ECO:0000313" key="2">
    <source>
        <dbReference type="EMBL" id="KAJ5414322.1"/>
    </source>
</evidence>
<dbReference type="Proteomes" id="UP001147747">
    <property type="component" value="Unassembled WGS sequence"/>
</dbReference>
<protein>
    <submittedName>
        <fullName evidence="2">Uncharacterized protein</fullName>
    </submittedName>
</protein>
<dbReference type="OrthoDB" id="3990906at2759"/>
<accession>A0A9W9WBJ2</accession>
<sequence>MYKFVPDSVGGVGSRRKLSYKTCDSCKKRHRRCLHNRGHPQADNQGDKPPSVTTPDSRVLSTLVEAGGGNQVTNTGDNYSVSQRTPIITETRLPDSFRLNERLLDSSAARFVGNLSPEASFFATGNQISENDGQRTKVGVWLVARQSASEQQQDAIANIDEQHSPVFFPLPNPFHIQTIFPHIQTEGMSVLPLNTSLTSCSTFITLSLIPYFPSSTMKTLMFLKMLKLQHSSNAFV</sequence>
<reference evidence="2" key="1">
    <citation type="submission" date="2022-12" db="EMBL/GenBank/DDBJ databases">
        <authorList>
            <person name="Petersen C."/>
        </authorList>
    </citation>
    <scope>NUCLEOTIDE SEQUENCE</scope>
    <source>
        <strain evidence="2">IBT 29677</strain>
    </source>
</reference>